<proteinExistence type="predicted"/>
<evidence type="ECO:0000313" key="1">
    <source>
        <dbReference type="EMBL" id="PLS07137.1"/>
    </source>
</evidence>
<keyword evidence="2" id="KW-1185">Reference proteome</keyword>
<dbReference type="EMBL" id="PGVE01000028">
    <property type="protein sequence ID" value="PLS07137.1"/>
    <property type="molecule type" value="Genomic_DNA"/>
</dbReference>
<organism evidence="1 2">
    <name type="scientific">Neobacillus cucumis</name>
    <dbReference type="NCBI Taxonomy" id="1740721"/>
    <lineage>
        <taxon>Bacteria</taxon>
        <taxon>Bacillati</taxon>
        <taxon>Bacillota</taxon>
        <taxon>Bacilli</taxon>
        <taxon>Bacillales</taxon>
        <taxon>Bacillaceae</taxon>
        <taxon>Neobacillus</taxon>
    </lineage>
</organism>
<dbReference type="RefSeq" id="WP_101646878.1">
    <property type="nucleotide sequence ID" value="NZ_PGVE01000028.1"/>
</dbReference>
<evidence type="ECO:0000313" key="2">
    <source>
        <dbReference type="Proteomes" id="UP000234950"/>
    </source>
</evidence>
<gene>
    <name evidence="1" type="ORF">CVD27_05510</name>
</gene>
<dbReference type="AlphaFoldDB" id="A0A2N5HNU3"/>
<reference evidence="1 2" key="1">
    <citation type="submission" date="2017-11" db="EMBL/GenBank/DDBJ databases">
        <title>Comparitive Functional Genomics of Dry Heat Resistant strains isolated from the Viking Spacecraft.</title>
        <authorList>
            <person name="Seuylemezian A."/>
            <person name="Cooper K."/>
            <person name="Vaishampayan P."/>
        </authorList>
    </citation>
    <scope>NUCLEOTIDE SEQUENCE [LARGE SCALE GENOMIC DNA]</scope>
    <source>
        <strain evidence="1 2">V32-6</strain>
    </source>
</reference>
<protein>
    <submittedName>
        <fullName evidence="1">Uncharacterized protein</fullName>
    </submittedName>
</protein>
<sequence>MENTSRYVVNALGKGGETYYTLCKDKQELQNWIHNNREKLVMDELIIKDKKQSLFSKWFGLKKLY</sequence>
<dbReference type="OrthoDB" id="2885031at2"/>
<comment type="caution">
    <text evidence="1">The sequence shown here is derived from an EMBL/GenBank/DDBJ whole genome shotgun (WGS) entry which is preliminary data.</text>
</comment>
<name>A0A2N5HNU3_9BACI</name>
<accession>A0A2N5HNU3</accession>
<dbReference type="Proteomes" id="UP000234950">
    <property type="component" value="Unassembled WGS sequence"/>
</dbReference>